<evidence type="ECO:0000313" key="2">
    <source>
        <dbReference type="EMBL" id="PVY61911.1"/>
    </source>
</evidence>
<sequence length="672" mass="73130">MPRYAKILIGIVLALALLIAVALTVAATFNWNYARPWVGRQLSALTHREVEIRGDLQLHWKRPVERTGWKGWLPWPEITANDIRVGHPKWTAGEQDMGHAGQLKLLIDPVPLFANTLRVASLELKDADLDLVRAESGASNWTLSEKPEPRKQAAKWQFALLRLGMENVNIRLRDPKLALDLRATLDSLEQAGAQGYSVGWKAQGHYKEGTISGSGKAGGLLSLQQSSPDADQPFPLQADLKVGDTTIQFEGSITRPTQLAALDLTLDLKGATMADLNPLIGIALPNTPPYHTQGRLTADLASENDVWRYRDFRGTVGSSDLNGTLEFHVRKPRSFLTGSVQSELLRFKDLGPLIGVDKREEAKGEAKKQPDGKALPVDTIDTKSWGVMDADVRFKGKKIVRNENLPLDDIEAHIKLDNRLLTLTPLNFGVAGGKLRTNIELNGRQEQIKARLEAAARGLQLRKLLRGAESMRASLGTVHADASLSSQGKSLSQLLGRSNGELKAVVTKGTVSHFLLEAAGLNIADMILVKLFGDEQIVLNCLAADFDVKNGLMHTRAFKLDTEDATIDITGNVNLATEKLDLDIDPENKSLRIFTLRTPLYVRGTFKDPDIGVHEGPIAARAGAAVALGVIATPLAAILPLLNLGTDDSNDCVPLMKAATQDTEAPAPGKQK</sequence>
<comment type="caution">
    <text evidence="2">The sequence shown here is derived from an EMBL/GenBank/DDBJ whole genome shotgun (WGS) entry which is preliminary data.</text>
</comment>
<organism evidence="2 3">
    <name type="scientific">Pusillimonas noertemannii</name>
    <dbReference type="NCBI Taxonomy" id="305977"/>
    <lineage>
        <taxon>Bacteria</taxon>
        <taxon>Pseudomonadati</taxon>
        <taxon>Pseudomonadota</taxon>
        <taxon>Betaproteobacteria</taxon>
        <taxon>Burkholderiales</taxon>
        <taxon>Alcaligenaceae</taxon>
        <taxon>Pusillimonas</taxon>
    </lineage>
</organism>
<dbReference type="PANTHER" id="PTHR30441">
    <property type="entry name" value="DUF748 DOMAIN-CONTAINING PROTEIN"/>
    <property type="match status" value="1"/>
</dbReference>
<proteinExistence type="predicted"/>
<keyword evidence="3" id="KW-1185">Reference proteome</keyword>
<evidence type="ECO:0000313" key="3">
    <source>
        <dbReference type="Proteomes" id="UP000246145"/>
    </source>
</evidence>
<dbReference type="GO" id="GO:0005886">
    <property type="term" value="C:plasma membrane"/>
    <property type="evidence" value="ECO:0007669"/>
    <property type="project" value="TreeGrafter"/>
</dbReference>
<feature type="domain" description="AsmA" evidence="1">
    <location>
        <begin position="189"/>
        <end position="556"/>
    </location>
</feature>
<dbReference type="Proteomes" id="UP000246145">
    <property type="component" value="Unassembled WGS sequence"/>
</dbReference>
<accession>A0A2U1CLP7</accession>
<feature type="domain" description="AsmA" evidence="1">
    <location>
        <begin position="1"/>
        <end position="176"/>
    </location>
</feature>
<dbReference type="STRING" id="1231391.GCA_000308195_02821"/>
<reference evidence="2 3" key="1">
    <citation type="submission" date="2018-04" db="EMBL/GenBank/DDBJ databases">
        <title>Genomic Encyclopedia of Type Strains, Phase IV (KMG-IV): sequencing the most valuable type-strain genomes for metagenomic binning, comparative biology and taxonomic classification.</title>
        <authorList>
            <person name="Goeker M."/>
        </authorList>
    </citation>
    <scope>NUCLEOTIDE SEQUENCE [LARGE SCALE GENOMIC DNA]</scope>
    <source>
        <strain evidence="2 3">DSM 10065</strain>
    </source>
</reference>
<dbReference type="PANTHER" id="PTHR30441:SF9">
    <property type="entry name" value="ASMA FAMILY PROTEIN YHJG"/>
    <property type="match status" value="1"/>
</dbReference>
<name>A0A2U1CLP7_9BURK</name>
<dbReference type="InterPro" id="IPR052894">
    <property type="entry name" value="AsmA-related"/>
</dbReference>
<dbReference type="RefSeq" id="WP_243410913.1">
    <property type="nucleotide sequence ID" value="NZ_JACCEX010000003.1"/>
</dbReference>
<gene>
    <name evidence="2" type="ORF">C7440_2646</name>
</gene>
<protein>
    <recommendedName>
        <fullName evidence="1">AsmA domain-containing protein</fullName>
    </recommendedName>
</protein>
<dbReference type="GO" id="GO:0090313">
    <property type="term" value="P:regulation of protein targeting to membrane"/>
    <property type="evidence" value="ECO:0007669"/>
    <property type="project" value="TreeGrafter"/>
</dbReference>
<dbReference type="EMBL" id="QEKO01000003">
    <property type="protein sequence ID" value="PVY61911.1"/>
    <property type="molecule type" value="Genomic_DNA"/>
</dbReference>
<dbReference type="Pfam" id="PF05170">
    <property type="entry name" value="AsmA"/>
    <property type="match status" value="2"/>
</dbReference>
<evidence type="ECO:0000259" key="1">
    <source>
        <dbReference type="Pfam" id="PF05170"/>
    </source>
</evidence>
<dbReference type="InterPro" id="IPR007844">
    <property type="entry name" value="AsmA"/>
</dbReference>
<dbReference type="AlphaFoldDB" id="A0A2U1CLP7"/>